<keyword evidence="3" id="KW-0949">S-adenosyl-L-methionine</keyword>
<keyword evidence="1 4" id="KW-0489">Methyltransferase</keyword>
<proteinExistence type="predicted"/>
<comment type="caution">
    <text evidence="4">The sequence shown here is derived from an EMBL/GenBank/DDBJ whole genome shotgun (WGS) entry which is preliminary data.</text>
</comment>
<evidence type="ECO:0000313" key="4">
    <source>
        <dbReference type="EMBL" id="MFC0547424.1"/>
    </source>
</evidence>
<dbReference type="InterPro" id="IPR002935">
    <property type="entry name" value="SAM_O-MeTrfase"/>
</dbReference>
<dbReference type="PANTHER" id="PTHR10509">
    <property type="entry name" value="O-METHYLTRANSFERASE-RELATED"/>
    <property type="match status" value="1"/>
</dbReference>
<dbReference type="SUPFAM" id="SSF53335">
    <property type="entry name" value="S-adenosyl-L-methionine-dependent methyltransferases"/>
    <property type="match status" value="1"/>
</dbReference>
<dbReference type="InterPro" id="IPR050362">
    <property type="entry name" value="Cation-dep_OMT"/>
</dbReference>
<sequence>MRVVHPERAVTPLTSHLVTLGEYVDGYAVEDEVTSAARARGTELGCVPIGVTGGAALRFLAASLQARAVVEIGTGAGVSGLWLLGGMARDGVLTSIDVEPEHQRVARRAFSDARISPGRTRLIMGQALDVLPRLTDGGYDLVFVDAAKQEYPRYLEHGVRMLRPGGVIAFDNVFWKGKVADPADRDAETLAIRETNKAVRENDQLVSIMLPVGDGLLVAAKR</sequence>
<dbReference type="Proteomes" id="UP001589810">
    <property type="component" value="Unassembled WGS sequence"/>
</dbReference>
<dbReference type="PROSITE" id="PS51682">
    <property type="entry name" value="SAM_OMT_I"/>
    <property type="match status" value="1"/>
</dbReference>
<dbReference type="Pfam" id="PF01596">
    <property type="entry name" value="Methyltransf_3"/>
    <property type="match status" value="1"/>
</dbReference>
<dbReference type="RefSeq" id="WP_273937652.1">
    <property type="nucleotide sequence ID" value="NZ_CP097263.1"/>
</dbReference>
<evidence type="ECO:0000256" key="1">
    <source>
        <dbReference type="ARBA" id="ARBA00022603"/>
    </source>
</evidence>
<protein>
    <submittedName>
        <fullName evidence="4">O-methyltransferase</fullName>
        <ecNumber evidence="4">2.1.1.-</ecNumber>
    </submittedName>
</protein>
<dbReference type="GO" id="GO:0032259">
    <property type="term" value="P:methylation"/>
    <property type="evidence" value="ECO:0007669"/>
    <property type="project" value="UniProtKB-KW"/>
</dbReference>
<dbReference type="Gene3D" id="3.40.50.150">
    <property type="entry name" value="Vaccinia Virus protein VP39"/>
    <property type="match status" value="1"/>
</dbReference>
<evidence type="ECO:0000256" key="2">
    <source>
        <dbReference type="ARBA" id="ARBA00022679"/>
    </source>
</evidence>
<dbReference type="PANTHER" id="PTHR10509:SF85">
    <property type="entry name" value="O-METHYLTRANSFERASE RV1220C-RELATED"/>
    <property type="match status" value="1"/>
</dbReference>
<keyword evidence="5" id="KW-1185">Reference proteome</keyword>
<name>A0ABV6N4T9_9PSEU</name>
<evidence type="ECO:0000256" key="3">
    <source>
        <dbReference type="ARBA" id="ARBA00022691"/>
    </source>
</evidence>
<evidence type="ECO:0000313" key="5">
    <source>
        <dbReference type="Proteomes" id="UP001589810"/>
    </source>
</evidence>
<reference evidence="4 5" key="1">
    <citation type="submission" date="2024-09" db="EMBL/GenBank/DDBJ databases">
        <authorList>
            <person name="Sun Q."/>
            <person name="Mori K."/>
        </authorList>
    </citation>
    <scope>NUCLEOTIDE SEQUENCE [LARGE SCALE GENOMIC DNA]</scope>
    <source>
        <strain evidence="4 5">TBRC 1432</strain>
    </source>
</reference>
<dbReference type="EMBL" id="JBHLUD010000013">
    <property type="protein sequence ID" value="MFC0547424.1"/>
    <property type="molecule type" value="Genomic_DNA"/>
</dbReference>
<dbReference type="GO" id="GO:0008168">
    <property type="term" value="F:methyltransferase activity"/>
    <property type="evidence" value="ECO:0007669"/>
    <property type="project" value="UniProtKB-KW"/>
</dbReference>
<dbReference type="InterPro" id="IPR029063">
    <property type="entry name" value="SAM-dependent_MTases_sf"/>
</dbReference>
<dbReference type="CDD" id="cd02440">
    <property type="entry name" value="AdoMet_MTases"/>
    <property type="match status" value="1"/>
</dbReference>
<organism evidence="4 5">
    <name type="scientific">Kutzneria chonburiensis</name>
    <dbReference type="NCBI Taxonomy" id="1483604"/>
    <lineage>
        <taxon>Bacteria</taxon>
        <taxon>Bacillati</taxon>
        <taxon>Actinomycetota</taxon>
        <taxon>Actinomycetes</taxon>
        <taxon>Pseudonocardiales</taxon>
        <taxon>Pseudonocardiaceae</taxon>
        <taxon>Kutzneria</taxon>
    </lineage>
</organism>
<keyword evidence="2 4" id="KW-0808">Transferase</keyword>
<gene>
    <name evidence="4" type="ORF">ACFFH7_38355</name>
</gene>
<accession>A0ABV6N4T9</accession>
<dbReference type="EC" id="2.1.1.-" evidence="4"/>